<proteinExistence type="predicted"/>
<gene>
    <name evidence="2" type="ORF">DCAR_016141</name>
    <name evidence="3" type="ORF">DCAR_0518485</name>
</gene>
<dbReference type="AlphaFoldDB" id="A0A164X9Z8"/>
<reference evidence="3" key="2">
    <citation type="submission" date="2022-03" db="EMBL/GenBank/DDBJ databases">
        <title>Draft title - Genomic analysis of global carrot germplasm unveils the trajectory of domestication and the origin of high carotenoid orange carrot.</title>
        <authorList>
            <person name="Iorizzo M."/>
            <person name="Ellison S."/>
            <person name="Senalik D."/>
            <person name="Macko-Podgorni A."/>
            <person name="Grzebelus D."/>
            <person name="Bostan H."/>
            <person name="Rolling W."/>
            <person name="Curaba J."/>
            <person name="Simon P."/>
        </authorList>
    </citation>
    <scope>NUCLEOTIDE SEQUENCE</scope>
    <source>
        <tissue evidence="3">Leaf</tissue>
    </source>
</reference>
<dbReference type="EMBL" id="LNRQ01000005">
    <property type="protein sequence ID" value="KZM92896.1"/>
    <property type="molecule type" value="Genomic_DNA"/>
</dbReference>
<dbReference type="EMBL" id="CP093347">
    <property type="protein sequence ID" value="WOG99137.1"/>
    <property type="molecule type" value="Genomic_DNA"/>
</dbReference>
<dbReference type="Gramene" id="KZM92896">
    <property type="protein sequence ID" value="KZM92896"/>
    <property type="gene ID" value="DCAR_016141"/>
</dbReference>
<keyword evidence="4" id="KW-1185">Reference proteome</keyword>
<protein>
    <submittedName>
        <fullName evidence="2">Uncharacterized protein</fullName>
    </submittedName>
</protein>
<evidence type="ECO:0000313" key="2">
    <source>
        <dbReference type="EMBL" id="KZM92896.1"/>
    </source>
</evidence>
<evidence type="ECO:0000313" key="4">
    <source>
        <dbReference type="Proteomes" id="UP000077755"/>
    </source>
</evidence>
<feature type="region of interest" description="Disordered" evidence="1">
    <location>
        <begin position="55"/>
        <end position="124"/>
    </location>
</feature>
<feature type="compositionally biased region" description="Acidic residues" evidence="1">
    <location>
        <begin position="68"/>
        <end position="124"/>
    </location>
</feature>
<reference evidence="2" key="1">
    <citation type="journal article" date="2016" name="Nat. Genet.">
        <title>A high-quality carrot genome assembly provides new insights into carotenoid accumulation and asterid genome evolution.</title>
        <authorList>
            <person name="Iorizzo M."/>
            <person name="Ellison S."/>
            <person name="Senalik D."/>
            <person name="Zeng P."/>
            <person name="Satapoomin P."/>
            <person name="Huang J."/>
            <person name="Bowman M."/>
            <person name="Iovene M."/>
            <person name="Sanseverino W."/>
            <person name="Cavagnaro P."/>
            <person name="Yildiz M."/>
            <person name="Macko-Podgorni A."/>
            <person name="Moranska E."/>
            <person name="Grzebelus E."/>
            <person name="Grzebelus D."/>
            <person name="Ashrafi H."/>
            <person name="Zheng Z."/>
            <person name="Cheng S."/>
            <person name="Spooner D."/>
            <person name="Van Deynze A."/>
            <person name="Simon P."/>
        </authorList>
    </citation>
    <scope>NUCLEOTIDE SEQUENCE [LARGE SCALE GENOMIC DNA]</scope>
    <source>
        <tissue evidence="2">Leaf</tissue>
    </source>
</reference>
<evidence type="ECO:0000313" key="3">
    <source>
        <dbReference type="EMBL" id="WOG99137.1"/>
    </source>
</evidence>
<dbReference type="Proteomes" id="UP000077755">
    <property type="component" value="Chromosome 5"/>
</dbReference>
<sequence length="124" mass="13816">MASRSSLDRNKFEWRPLLRSLTPHHYIEALTGFVGAFTGAGAFAFAGEKSEAYIVDHIERDHQQQQPEAEDNDDDDGVDGEEHEEEKGDEGEGDDKGDEDGDDDKDENDEDEEKNDGDEDGGKK</sequence>
<name>A0A164X9Z8_DAUCS</name>
<evidence type="ECO:0000256" key="1">
    <source>
        <dbReference type="SAM" id="MobiDB-lite"/>
    </source>
</evidence>
<accession>A0A164X9Z8</accession>
<organism evidence="2">
    <name type="scientific">Daucus carota subsp. sativus</name>
    <name type="common">Carrot</name>
    <dbReference type="NCBI Taxonomy" id="79200"/>
    <lineage>
        <taxon>Eukaryota</taxon>
        <taxon>Viridiplantae</taxon>
        <taxon>Streptophyta</taxon>
        <taxon>Embryophyta</taxon>
        <taxon>Tracheophyta</taxon>
        <taxon>Spermatophyta</taxon>
        <taxon>Magnoliopsida</taxon>
        <taxon>eudicotyledons</taxon>
        <taxon>Gunneridae</taxon>
        <taxon>Pentapetalae</taxon>
        <taxon>asterids</taxon>
        <taxon>campanulids</taxon>
        <taxon>Apiales</taxon>
        <taxon>Apiaceae</taxon>
        <taxon>Apioideae</taxon>
        <taxon>Scandiceae</taxon>
        <taxon>Daucinae</taxon>
        <taxon>Daucus</taxon>
        <taxon>Daucus sect. Daucus</taxon>
    </lineage>
</organism>